<feature type="region of interest" description="Disordered" evidence="1">
    <location>
        <begin position="43"/>
        <end position="72"/>
    </location>
</feature>
<evidence type="ECO:0000256" key="1">
    <source>
        <dbReference type="SAM" id="MobiDB-lite"/>
    </source>
</evidence>
<dbReference type="EMBL" id="JADCNM010000003">
    <property type="protein sequence ID" value="KAG0490947.1"/>
    <property type="molecule type" value="Genomic_DNA"/>
</dbReference>
<proteinExistence type="predicted"/>
<accession>A0A835RRX2</accession>
<evidence type="ECO:0000313" key="2">
    <source>
        <dbReference type="EMBL" id="KAG0490947.1"/>
    </source>
</evidence>
<protein>
    <submittedName>
        <fullName evidence="2">Uncharacterized protein</fullName>
    </submittedName>
</protein>
<feature type="compositionally biased region" description="Basic residues" evidence="1">
    <location>
        <begin position="59"/>
        <end position="72"/>
    </location>
</feature>
<dbReference type="Proteomes" id="UP000639772">
    <property type="component" value="Chromosome 3"/>
</dbReference>
<comment type="caution">
    <text evidence="2">The sequence shown here is derived from an EMBL/GenBank/DDBJ whole genome shotgun (WGS) entry which is preliminary data.</text>
</comment>
<gene>
    <name evidence="2" type="ORF">HPP92_007810</name>
</gene>
<dbReference type="AlphaFoldDB" id="A0A835RRX2"/>
<name>A0A835RRX2_VANPL</name>
<evidence type="ECO:0000313" key="3">
    <source>
        <dbReference type="Proteomes" id="UP000639772"/>
    </source>
</evidence>
<sequence length="72" mass="7958">MTIMSIRYLTTDGQMRLTGSLHRSEAAARVSSTRVHVHPMLVDPIPNLDANRNSSPRPSPKRPRKAKQGGIP</sequence>
<organism evidence="2 3">
    <name type="scientific">Vanilla planifolia</name>
    <name type="common">Vanilla</name>
    <dbReference type="NCBI Taxonomy" id="51239"/>
    <lineage>
        <taxon>Eukaryota</taxon>
        <taxon>Viridiplantae</taxon>
        <taxon>Streptophyta</taxon>
        <taxon>Embryophyta</taxon>
        <taxon>Tracheophyta</taxon>
        <taxon>Spermatophyta</taxon>
        <taxon>Magnoliopsida</taxon>
        <taxon>Liliopsida</taxon>
        <taxon>Asparagales</taxon>
        <taxon>Orchidaceae</taxon>
        <taxon>Vanilloideae</taxon>
        <taxon>Vanilleae</taxon>
        <taxon>Vanilla</taxon>
    </lineage>
</organism>
<reference evidence="2 3" key="1">
    <citation type="journal article" date="2020" name="Nat. Food">
        <title>A phased Vanilla planifolia genome enables genetic improvement of flavour and production.</title>
        <authorList>
            <person name="Hasing T."/>
            <person name="Tang H."/>
            <person name="Brym M."/>
            <person name="Khazi F."/>
            <person name="Huang T."/>
            <person name="Chambers A.H."/>
        </authorList>
    </citation>
    <scope>NUCLEOTIDE SEQUENCE [LARGE SCALE GENOMIC DNA]</scope>
    <source>
        <tissue evidence="2">Leaf</tissue>
    </source>
</reference>